<keyword evidence="2" id="KW-1185">Reference proteome</keyword>
<reference evidence="1" key="1">
    <citation type="journal article" date="2020" name="Cell">
        <title>Large-Scale Comparative Analyses of Tick Genomes Elucidate Their Genetic Diversity and Vector Capacities.</title>
        <authorList>
            <consortium name="Tick Genome and Microbiome Consortium (TIGMIC)"/>
            <person name="Jia N."/>
            <person name="Wang J."/>
            <person name="Shi W."/>
            <person name="Du L."/>
            <person name="Sun Y."/>
            <person name="Zhan W."/>
            <person name="Jiang J.F."/>
            <person name="Wang Q."/>
            <person name="Zhang B."/>
            <person name="Ji P."/>
            <person name="Bell-Sakyi L."/>
            <person name="Cui X.M."/>
            <person name="Yuan T.T."/>
            <person name="Jiang B.G."/>
            <person name="Yang W.F."/>
            <person name="Lam T.T."/>
            <person name="Chang Q.C."/>
            <person name="Ding S.J."/>
            <person name="Wang X.J."/>
            <person name="Zhu J.G."/>
            <person name="Ruan X.D."/>
            <person name="Zhao L."/>
            <person name="Wei J.T."/>
            <person name="Ye R.Z."/>
            <person name="Que T.C."/>
            <person name="Du C.H."/>
            <person name="Zhou Y.H."/>
            <person name="Cheng J.X."/>
            <person name="Dai P.F."/>
            <person name="Guo W.B."/>
            <person name="Han X.H."/>
            <person name="Huang E.J."/>
            <person name="Li L.F."/>
            <person name="Wei W."/>
            <person name="Gao Y.C."/>
            <person name="Liu J.Z."/>
            <person name="Shao H.Z."/>
            <person name="Wang X."/>
            <person name="Wang C.C."/>
            <person name="Yang T.C."/>
            <person name="Huo Q.B."/>
            <person name="Li W."/>
            <person name="Chen H.Y."/>
            <person name="Chen S.E."/>
            <person name="Zhou L.G."/>
            <person name="Ni X.B."/>
            <person name="Tian J.H."/>
            <person name="Sheng Y."/>
            <person name="Liu T."/>
            <person name="Pan Y.S."/>
            <person name="Xia L.Y."/>
            <person name="Li J."/>
            <person name="Zhao F."/>
            <person name="Cao W.C."/>
        </authorList>
    </citation>
    <scope>NUCLEOTIDE SEQUENCE</scope>
    <source>
        <strain evidence="1">Rsan-2018</strain>
    </source>
</reference>
<protein>
    <submittedName>
        <fullName evidence="1">Uncharacterized protein</fullName>
    </submittedName>
</protein>
<sequence>MAPQPFSVEAAWTFAAAAPNIAPPMCWRDLIPAGPVTTSRASITSSTVLPSGELKVKQCALGGSAAKAITLSVLALAPTAYAVVPGRWVSMNAWTQPGVLPVVFIVVLVFQRLGSTGYFTRSKEGDSQDFYSIYPVDPIGKLFVKIPYQKGGIIVEQKRIKGMKKLGGIRPLSRSVDYECSYTPAMKIEVHS</sequence>
<comment type="caution">
    <text evidence="1">The sequence shown here is derived from an EMBL/GenBank/DDBJ whole genome shotgun (WGS) entry which is preliminary data.</text>
</comment>
<accession>A0A9D4SNI8</accession>
<evidence type="ECO:0000313" key="1">
    <source>
        <dbReference type="EMBL" id="KAH7938799.1"/>
    </source>
</evidence>
<gene>
    <name evidence="1" type="ORF">HPB52_000434</name>
</gene>
<dbReference type="AlphaFoldDB" id="A0A9D4SNI8"/>
<organism evidence="1 2">
    <name type="scientific">Rhipicephalus sanguineus</name>
    <name type="common">Brown dog tick</name>
    <name type="synonym">Ixodes sanguineus</name>
    <dbReference type="NCBI Taxonomy" id="34632"/>
    <lineage>
        <taxon>Eukaryota</taxon>
        <taxon>Metazoa</taxon>
        <taxon>Ecdysozoa</taxon>
        <taxon>Arthropoda</taxon>
        <taxon>Chelicerata</taxon>
        <taxon>Arachnida</taxon>
        <taxon>Acari</taxon>
        <taxon>Parasitiformes</taxon>
        <taxon>Ixodida</taxon>
        <taxon>Ixodoidea</taxon>
        <taxon>Ixodidae</taxon>
        <taxon>Rhipicephalinae</taxon>
        <taxon>Rhipicephalus</taxon>
        <taxon>Rhipicephalus</taxon>
    </lineage>
</organism>
<dbReference type="EMBL" id="JABSTV010001254">
    <property type="protein sequence ID" value="KAH7938799.1"/>
    <property type="molecule type" value="Genomic_DNA"/>
</dbReference>
<evidence type="ECO:0000313" key="2">
    <source>
        <dbReference type="Proteomes" id="UP000821837"/>
    </source>
</evidence>
<reference evidence="1" key="2">
    <citation type="submission" date="2021-09" db="EMBL/GenBank/DDBJ databases">
        <authorList>
            <person name="Jia N."/>
            <person name="Wang J."/>
            <person name="Shi W."/>
            <person name="Du L."/>
            <person name="Sun Y."/>
            <person name="Zhan W."/>
            <person name="Jiang J."/>
            <person name="Wang Q."/>
            <person name="Zhang B."/>
            <person name="Ji P."/>
            <person name="Sakyi L.B."/>
            <person name="Cui X."/>
            <person name="Yuan T."/>
            <person name="Jiang B."/>
            <person name="Yang W."/>
            <person name="Lam T.T.-Y."/>
            <person name="Chang Q."/>
            <person name="Ding S."/>
            <person name="Wang X."/>
            <person name="Zhu J."/>
            <person name="Ruan X."/>
            <person name="Zhao L."/>
            <person name="Wei J."/>
            <person name="Que T."/>
            <person name="Du C."/>
            <person name="Cheng J."/>
            <person name="Dai P."/>
            <person name="Han X."/>
            <person name="Huang E."/>
            <person name="Gao Y."/>
            <person name="Liu J."/>
            <person name="Shao H."/>
            <person name="Ye R."/>
            <person name="Li L."/>
            <person name="Wei W."/>
            <person name="Wang X."/>
            <person name="Wang C."/>
            <person name="Huo Q."/>
            <person name="Li W."/>
            <person name="Guo W."/>
            <person name="Chen H."/>
            <person name="Chen S."/>
            <person name="Zhou L."/>
            <person name="Zhou L."/>
            <person name="Ni X."/>
            <person name="Tian J."/>
            <person name="Zhou Y."/>
            <person name="Sheng Y."/>
            <person name="Liu T."/>
            <person name="Pan Y."/>
            <person name="Xia L."/>
            <person name="Li J."/>
            <person name="Zhao F."/>
            <person name="Cao W."/>
        </authorList>
    </citation>
    <scope>NUCLEOTIDE SEQUENCE</scope>
    <source>
        <strain evidence="1">Rsan-2018</strain>
        <tissue evidence="1">Larvae</tissue>
    </source>
</reference>
<dbReference type="Proteomes" id="UP000821837">
    <property type="component" value="Chromosome 8"/>
</dbReference>
<name>A0A9D4SNI8_RHISA</name>
<proteinExistence type="predicted"/>